<dbReference type="KEGG" id="dfs:HGD76_01270"/>
<sequence length="291" mass="31871">MSNRNWYWFRSKIIYTLGLVICLGGVSLAISRQQSISSNCNISECPIPTSSQSEPTLTVEQIQQLVQNITVKISTKQLPQTLLGSGTLLKKTDNIYTVITNAHVLRAAKPPYQIHTVDGSIYNAAVLTKAKFTQEDLAVLQFSSHNVVYTGAKLGNTSTLQVGEQVFVGGFISRGTADDIPESEVKTVKNSWYSFVFTAGEVSILLTKPLVGGYQIGYTNDVRKGMSGAPLLNIKGEVIGINSLHKNPLWDSSEVYQDGSQPEPQVEKLIIDSSMAIPINQQVLLRHLESN</sequence>
<dbReference type="AlphaFoldDB" id="A0A6H2BV08"/>
<name>A0A6H2BV08_DOLFA</name>
<dbReference type="Gene3D" id="2.40.10.10">
    <property type="entry name" value="Trypsin-like serine proteases"/>
    <property type="match status" value="2"/>
</dbReference>
<reference evidence="1 2" key="1">
    <citation type="submission" date="2020-04" db="EMBL/GenBank/DDBJ databases">
        <title>Genome-Wide Identification of 5-Methylcytosine Sites in Bacterial Genomes By High-Throughput Sequencing of MspJI Restriction Fragments.</title>
        <authorList>
            <person name="Wu V."/>
        </authorList>
    </citation>
    <scope>NUCLEOTIDE SEQUENCE [LARGE SCALE GENOMIC DNA]</scope>
    <source>
        <strain evidence="1 2">CCAP 1403/13f</strain>
    </source>
</reference>
<dbReference type="RefSeq" id="WP_168694735.1">
    <property type="nucleotide sequence ID" value="NZ_CP051206.1"/>
</dbReference>
<dbReference type="Pfam" id="PF13365">
    <property type="entry name" value="Trypsin_2"/>
    <property type="match status" value="1"/>
</dbReference>
<dbReference type="PANTHER" id="PTHR43019:SF23">
    <property type="entry name" value="PROTEASE DO-LIKE 5, CHLOROPLASTIC"/>
    <property type="match status" value="1"/>
</dbReference>
<protein>
    <submittedName>
        <fullName evidence="1">Trypsin-like peptidase domain-containing protein</fullName>
    </submittedName>
</protein>
<dbReference type="InterPro" id="IPR043504">
    <property type="entry name" value="Peptidase_S1_PA_chymotrypsin"/>
</dbReference>
<proteinExistence type="predicted"/>
<dbReference type="EMBL" id="CP051206">
    <property type="protein sequence ID" value="QJB43067.1"/>
    <property type="molecule type" value="Genomic_DNA"/>
</dbReference>
<dbReference type="InterPro" id="IPR009003">
    <property type="entry name" value="Peptidase_S1_PA"/>
</dbReference>
<evidence type="ECO:0000313" key="1">
    <source>
        <dbReference type="EMBL" id="QJB43067.1"/>
    </source>
</evidence>
<dbReference type="PANTHER" id="PTHR43019">
    <property type="entry name" value="SERINE ENDOPROTEASE DEGS"/>
    <property type="match status" value="1"/>
</dbReference>
<accession>A0A6H2BV08</accession>
<reference evidence="1 2" key="2">
    <citation type="submission" date="2020-04" db="EMBL/GenBank/DDBJ databases">
        <authorList>
            <person name="Fomenkov A."/>
            <person name="Anton B.P."/>
            <person name="Roberts R.J."/>
        </authorList>
    </citation>
    <scope>NUCLEOTIDE SEQUENCE [LARGE SCALE GENOMIC DNA]</scope>
    <source>
        <strain evidence="1 2">CCAP 1403/13f</strain>
    </source>
</reference>
<gene>
    <name evidence="1" type="ORF">HGD76_01270</name>
</gene>
<organism evidence="1 2">
    <name type="scientific">Dolichospermum flos-aquae CCAP 1403/13F</name>
    <dbReference type="NCBI Taxonomy" id="315271"/>
    <lineage>
        <taxon>Bacteria</taxon>
        <taxon>Bacillati</taxon>
        <taxon>Cyanobacteriota</taxon>
        <taxon>Cyanophyceae</taxon>
        <taxon>Nostocales</taxon>
        <taxon>Aphanizomenonaceae</taxon>
        <taxon>Dolichospermum</taxon>
    </lineage>
</organism>
<evidence type="ECO:0000313" key="2">
    <source>
        <dbReference type="Proteomes" id="UP000502433"/>
    </source>
</evidence>
<dbReference type="SUPFAM" id="SSF50494">
    <property type="entry name" value="Trypsin-like serine proteases"/>
    <property type="match status" value="1"/>
</dbReference>
<dbReference type="Proteomes" id="UP000502433">
    <property type="component" value="Chromosome"/>
</dbReference>